<dbReference type="InterPro" id="IPR036770">
    <property type="entry name" value="Ankyrin_rpt-contain_sf"/>
</dbReference>
<dbReference type="InterPro" id="IPR002110">
    <property type="entry name" value="Ankyrin_rpt"/>
</dbReference>
<name>A0A2K3TSW6_ECOLX</name>
<dbReference type="SMART" id="SM00248">
    <property type="entry name" value="ANK"/>
    <property type="match status" value="4"/>
</dbReference>
<proteinExistence type="predicted"/>
<evidence type="ECO:0000313" key="1">
    <source>
        <dbReference type="EMBL" id="PNY67398.1"/>
    </source>
</evidence>
<evidence type="ECO:0000313" key="2">
    <source>
        <dbReference type="Proteomes" id="UP000236598"/>
    </source>
</evidence>
<accession>A0A2K3TSW6</accession>
<organism evidence="1 2">
    <name type="scientific">Escherichia coli</name>
    <dbReference type="NCBI Taxonomy" id="562"/>
    <lineage>
        <taxon>Bacteria</taxon>
        <taxon>Pseudomonadati</taxon>
        <taxon>Pseudomonadota</taxon>
        <taxon>Gammaproteobacteria</taxon>
        <taxon>Enterobacterales</taxon>
        <taxon>Enterobacteriaceae</taxon>
        <taxon>Escherichia</taxon>
    </lineage>
</organism>
<dbReference type="PANTHER" id="PTHR24121">
    <property type="entry name" value="NO MECHANORECEPTOR POTENTIAL C, ISOFORM D-RELATED"/>
    <property type="match status" value="1"/>
</dbReference>
<dbReference type="SUPFAM" id="SSF48403">
    <property type="entry name" value="Ankyrin repeat"/>
    <property type="match status" value="1"/>
</dbReference>
<dbReference type="RefSeq" id="WP_103253608.1">
    <property type="nucleotide sequence ID" value="NZ_CAXUAK010000001.1"/>
</dbReference>
<dbReference type="AlphaFoldDB" id="A0A2K3TSW6"/>
<dbReference type="EMBL" id="PPHQ01000009">
    <property type="protein sequence ID" value="PNY67398.1"/>
    <property type="molecule type" value="Genomic_DNA"/>
</dbReference>
<gene>
    <name evidence="1" type="ORF">C2M16_12455</name>
</gene>
<reference evidence="1 2" key="1">
    <citation type="submission" date="2018-01" db="EMBL/GenBank/DDBJ databases">
        <title>Draft Genomic Sequencing Of Potential Extraintestinal Pathogenic Escherichia coli B8S18 Isolated From Retail Chicken Skin.</title>
        <authorList>
            <person name="Xu A."/>
            <person name="Tilman S."/>
            <person name="Wisser-Parker K."/>
            <person name="Sheen S."/>
            <person name="Sommers C."/>
        </authorList>
    </citation>
    <scope>NUCLEOTIDE SEQUENCE [LARGE SCALE GENOMIC DNA]</scope>
    <source>
        <strain evidence="1 2">B8S18Com</strain>
    </source>
</reference>
<sequence>MMSVNGDVHTIILRSSTTNTTNTTKDLCDNGNMIPLAGIKAILDTSSGGFSSWVKKLLYAIAHLLGSEKIPNNENMREGMEYLKLIFKSAIQEEKYRYVIRDESGEVDVEINFDPEAKQLSISCAGGNESICCTEKEFTNVKQNLIEKYCPRNYQTSYDLVANKLYRYDILEELMACDNRGESILFRAMRDGDTDLIESLHLSELTGKGGLTSSKMLKLLEASSEGGTPGLYMAMKNGRYDMLYTILGLLAKLPDNYDINKNDVLRLLKAKNSDPRSNSIEGLEIAMTEGHDIILITMLEMLPNVVERFGITNDEMRDLINPRRGDDRALSKAMLNGKENIVTAMQLLLPDHAEKLQLSKEDVFNILSSFNDKTSQNPSGLFKVMSNGKVNMLKFMLDNLCALPEEIFTKEDILGFLAVRNANGMTGMAHAMSYGHVEIVKAMLDRLCSMKGEFNITKDYVLNDILASKNGNGWTGISLAIAHGHVEILKTILDALPMLNDKFDITGADIQKFLFAKIDEDISGWTKGMDRGNKDKLISMYKMLFDNILMNNKSDIPVDLLRELNIVSHIVLTETGKPKTDEIARQSETSLTYGQLRQWSDLSVRRAAGSLEEYCQNLNINVDTVKPYLTPDGLTPLGEEMRDNVKVPGLTVVG</sequence>
<dbReference type="PANTHER" id="PTHR24121:SF23">
    <property type="entry name" value="NO MECHANORECEPTOR POTENTIAL C, ISOFORM H"/>
    <property type="match status" value="1"/>
</dbReference>
<comment type="caution">
    <text evidence="1">The sequence shown here is derived from an EMBL/GenBank/DDBJ whole genome shotgun (WGS) entry which is preliminary data.</text>
</comment>
<protein>
    <submittedName>
        <fullName evidence="1">Ankyrin repeat domain-containing protein</fullName>
    </submittedName>
</protein>
<dbReference type="Proteomes" id="UP000236598">
    <property type="component" value="Unassembled WGS sequence"/>
</dbReference>
<dbReference type="Gene3D" id="1.25.40.20">
    <property type="entry name" value="Ankyrin repeat-containing domain"/>
    <property type="match status" value="1"/>
</dbReference>